<name>A0A1B0BZJ6_9MUSC</name>
<keyword evidence="3" id="KW-1185">Reference proteome</keyword>
<reference evidence="3" key="1">
    <citation type="submission" date="2015-01" db="EMBL/GenBank/DDBJ databases">
        <authorList>
            <person name="Aksoy S."/>
            <person name="Warren W."/>
            <person name="Wilson R.K."/>
        </authorList>
    </citation>
    <scope>NUCLEOTIDE SEQUENCE [LARGE SCALE GENOMIC DNA]</scope>
    <source>
        <strain evidence="3">IAEA</strain>
    </source>
</reference>
<dbReference type="EMBL" id="JXJN01023176">
    <property type="status" value="NOT_ANNOTATED_CDS"/>
    <property type="molecule type" value="Genomic_DNA"/>
</dbReference>
<reference evidence="2" key="2">
    <citation type="submission" date="2020-05" db="UniProtKB">
        <authorList>
            <consortium name="EnsemblMetazoa"/>
        </authorList>
    </citation>
    <scope>IDENTIFICATION</scope>
    <source>
        <strain evidence="2">IAEA</strain>
    </source>
</reference>
<dbReference type="EnsemblMetazoa" id="GPPI045170-RA">
    <property type="protein sequence ID" value="GPPI045170-PA"/>
    <property type="gene ID" value="GPPI045170"/>
</dbReference>
<evidence type="ECO:0000313" key="3">
    <source>
        <dbReference type="Proteomes" id="UP000092460"/>
    </source>
</evidence>
<organism evidence="2 3">
    <name type="scientific">Glossina palpalis gambiensis</name>
    <dbReference type="NCBI Taxonomy" id="67801"/>
    <lineage>
        <taxon>Eukaryota</taxon>
        <taxon>Metazoa</taxon>
        <taxon>Ecdysozoa</taxon>
        <taxon>Arthropoda</taxon>
        <taxon>Hexapoda</taxon>
        <taxon>Insecta</taxon>
        <taxon>Pterygota</taxon>
        <taxon>Neoptera</taxon>
        <taxon>Endopterygota</taxon>
        <taxon>Diptera</taxon>
        <taxon>Brachycera</taxon>
        <taxon>Muscomorpha</taxon>
        <taxon>Hippoboscoidea</taxon>
        <taxon>Glossinidae</taxon>
        <taxon>Glossina</taxon>
    </lineage>
</organism>
<feature type="chain" id="PRO_5008405257" evidence="1">
    <location>
        <begin position="23"/>
        <end position="267"/>
    </location>
</feature>
<evidence type="ECO:0000313" key="2">
    <source>
        <dbReference type="EnsemblMetazoa" id="GPPI045170-PA"/>
    </source>
</evidence>
<keyword evidence="1" id="KW-0732">Signal</keyword>
<dbReference type="VEuPathDB" id="VectorBase:GPPI045170"/>
<dbReference type="AlphaFoldDB" id="A0A1B0BZJ6"/>
<dbReference type="Proteomes" id="UP000092460">
    <property type="component" value="Unassembled WGS sequence"/>
</dbReference>
<dbReference type="EMBL" id="JXJN01023175">
    <property type="status" value="NOT_ANNOTATED_CDS"/>
    <property type="molecule type" value="Genomic_DNA"/>
</dbReference>
<feature type="signal peptide" evidence="1">
    <location>
        <begin position="1"/>
        <end position="22"/>
    </location>
</feature>
<evidence type="ECO:0000256" key="1">
    <source>
        <dbReference type="SAM" id="SignalP"/>
    </source>
</evidence>
<protein>
    <submittedName>
        <fullName evidence="2">Uncharacterized protein</fullName>
    </submittedName>
</protein>
<sequence length="267" mass="29870">DYCCVVFTSFLLNVTVVLRVTAIELNRCHCGLEFLVIVVDTLSVKSNIRCGVWLRLVRSSAMCSVLRFIPPPEEQAFSYMATLSRKRCGEVEVGVRFHAGAPLSNRYSVELEVLRTTSLVVFLIVFITVRVTVDAVSSAAFVSSISIVGLTSGEVSFGSTAVCLKRRLRTAGFGTDRSPTPPPDYHGLVRRLAFLAAAEPDEKCRSLSFVFCTNKNIQEYVFLFEFHSLAVRVPFNLFFLLVVSTFQKNVARINRKHIKFPTMACYQ</sequence>
<proteinExistence type="predicted"/>
<accession>A0A1B0BZJ6</accession>